<evidence type="ECO:0000256" key="1">
    <source>
        <dbReference type="SAM" id="SignalP"/>
    </source>
</evidence>
<protein>
    <submittedName>
        <fullName evidence="2">Uncharacterized protein</fullName>
    </submittedName>
</protein>
<evidence type="ECO:0000313" key="3">
    <source>
        <dbReference type="Proteomes" id="UP001387100"/>
    </source>
</evidence>
<reference evidence="2 3" key="1">
    <citation type="journal article" date="2017" name="Int. J. Syst. Evol. Microbiol.">
        <title>Pseudokineococcus basanitobsidens sp. nov., isolated from volcanic rock.</title>
        <authorList>
            <person name="Lee D.W."/>
            <person name="Park M.Y."/>
            <person name="Kim J.J."/>
            <person name="Kim B.S."/>
        </authorList>
    </citation>
    <scope>NUCLEOTIDE SEQUENCE [LARGE SCALE GENOMIC DNA]</scope>
    <source>
        <strain evidence="2 3">DSM 103726</strain>
    </source>
</reference>
<keyword evidence="3" id="KW-1185">Reference proteome</keyword>
<feature type="signal peptide" evidence="1">
    <location>
        <begin position="1"/>
        <end position="24"/>
    </location>
</feature>
<name>A0ABU8RLT9_9ACTN</name>
<dbReference type="Proteomes" id="UP001387100">
    <property type="component" value="Unassembled WGS sequence"/>
</dbReference>
<dbReference type="RefSeq" id="WP_339575346.1">
    <property type="nucleotide sequence ID" value="NZ_JBBIAA010000014.1"/>
</dbReference>
<sequence length="682" mass="69539">MSAVRGGAVLAALALVVGAGGAAAASSPATPAAGAAPLTNLAHLDALLDTVTPAPVAGHTTYRLAAEPDLLAPWTYADAPAAPGGPFRRVGGGTLDPATGDWSQGAYNADDVTRAAVVYVRHWRQTGDATSRRTAYELLRLVAYLQTTTGPDAGGVVLWMQPDGDLNPSAEPVELPDPSDSDTSYWVARTLWALGEGYAAFVDGDADDRAFAAFLRERLHLSLEAVEREDLASYGRYAVADGERVPAWLVADAADATAEAVVGLTAYVQALPDDARVRRDLTQLAEAVAAMGDPALAGDRRHWPYGAVLPWARSTSQWHAWASYTPAALAGAATALDDDTLLRPAVPDATSFTPTLLTGTGVVNAWAPAPTELVSIAYGVDARVQSLLTVAEATGAPGPRALAGVTAAWFFGANPAGVPVYDPATGVTNDGVAPDGTVNANSGAESTVHGLLTMLALDAHPDVRALATATPRVLARHGLVAVEGEAATTDGDVVTPASAWTGESSWSGGAHLRLDAGESATWAVPPDDQPRSVEPVTWRTPSGVGALTRWSAGRGSLGLLRGGGLGAQGVTAVPGALLPSLLARPLPAGAGELSAVARRGPADVDAVLLRPEVSRLELGGDGARTTLLASAADGRRSADVVLDGPATVSRYDGAGRLVDERSVTGATARVVVPPGGTVLVTG</sequence>
<organism evidence="2 3">
    <name type="scientific">Pseudokineococcus basanitobsidens</name>
    <dbReference type="NCBI Taxonomy" id="1926649"/>
    <lineage>
        <taxon>Bacteria</taxon>
        <taxon>Bacillati</taxon>
        <taxon>Actinomycetota</taxon>
        <taxon>Actinomycetes</taxon>
        <taxon>Kineosporiales</taxon>
        <taxon>Kineosporiaceae</taxon>
        <taxon>Pseudokineococcus</taxon>
    </lineage>
</organism>
<accession>A0ABU8RLT9</accession>
<proteinExistence type="predicted"/>
<gene>
    <name evidence="2" type="ORF">WDZ17_11735</name>
</gene>
<keyword evidence="1" id="KW-0732">Signal</keyword>
<feature type="chain" id="PRO_5045373558" evidence="1">
    <location>
        <begin position="25"/>
        <end position="682"/>
    </location>
</feature>
<comment type="caution">
    <text evidence="2">The sequence shown here is derived from an EMBL/GenBank/DDBJ whole genome shotgun (WGS) entry which is preliminary data.</text>
</comment>
<dbReference type="EMBL" id="JBBIAA010000014">
    <property type="protein sequence ID" value="MEJ5945961.1"/>
    <property type="molecule type" value="Genomic_DNA"/>
</dbReference>
<evidence type="ECO:0000313" key="2">
    <source>
        <dbReference type="EMBL" id="MEJ5945961.1"/>
    </source>
</evidence>